<proteinExistence type="predicted"/>
<reference evidence="2" key="1">
    <citation type="journal article" date="2007" name="Nature">
        <title>The grapevine genome sequence suggests ancestral hexaploidization in major angiosperm phyla.</title>
        <authorList>
            <consortium name="The French-Italian Public Consortium for Grapevine Genome Characterization."/>
            <person name="Jaillon O."/>
            <person name="Aury J.-M."/>
            <person name="Noel B."/>
            <person name="Policriti A."/>
            <person name="Clepet C."/>
            <person name="Casagrande A."/>
            <person name="Choisne N."/>
            <person name="Aubourg S."/>
            <person name="Vitulo N."/>
            <person name="Jubin C."/>
            <person name="Vezzi A."/>
            <person name="Legeai F."/>
            <person name="Hugueney P."/>
            <person name="Dasilva C."/>
            <person name="Horner D."/>
            <person name="Mica E."/>
            <person name="Jublot D."/>
            <person name="Poulain J."/>
            <person name="Bruyere C."/>
            <person name="Billault A."/>
            <person name="Segurens B."/>
            <person name="Gouyvenoux M."/>
            <person name="Ugarte E."/>
            <person name="Cattonaro F."/>
            <person name="Anthouard V."/>
            <person name="Vico V."/>
            <person name="Del Fabbro C."/>
            <person name="Alaux M."/>
            <person name="Di Gaspero G."/>
            <person name="Dumas V."/>
            <person name="Felice N."/>
            <person name="Paillard S."/>
            <person name="Juman I."/>
            <person name="Moroldo M."/>
            <person name="Scalabrin S."/>
            <person name="Canaguier A."/>
            <person name="Le Clainche I."/>
            <person name="Malacrida G."/>
            <person name="Durand E."/>
            <person name="Pesole G."/>
            <person name="Laucou V."/>
            <person name="Chatelet P."/>
            <person name="Merdinoglu D."/>
            <person name="Delledonne M."/>
            <person name="Pezzotti M."/>
            <person name="Lecharny A."/>
            <person name="Scarpelli C."/>
            <person name="Artiguenave F."/>
            <person name="Pe M.E."/>
            <person name="Valle G."/>
            <person name="Morgante M."/>
            <person name="Caboche M."/>
            <person name="Adam-Blondon A.-F."/>
            <person name="Weissenbach J."/>
            <person name="Quetier F."/>
            <person name="Wincker P."/>
        </authorList>
    </citation>
    <scope>NUCLEOTIDE SEQUENCE [LARGE SCALE GENOMIC DNA]</scope>
    <source>
        <strain evidence="2">cv. Pinot noir / PN40024</strain>
    </source>
</reference>
<dbReference type="AlphaFoldDB" id="F6I1D2"/>
<dbReference type="InParanoid" id="F6I1D2"/>
<accession>F6I1D2</accession>
<name>F6I1D2_VITVI</name>
<dbReference type="Proteomes" id="UP000009183">
    <property type="component" value="Chromosome 15"/>
</dbReference>
<protein>
    <submittedName>
        <fullName evidence="1">Uncharacterized protein</fullName>
    </submittedName>
</protein>
<organism evidence="1 2">
    <name type="scientific">Vitis vinifera</name>
    <name type="common">Grape</name>
    <dbReference type="NCBI Taxonomy" id="29760"/>
    <lineage>
        <taxon>Eukaryota</taxon>
        <taxon>Viridiplantae</taxon>
        <taxon>Streptophyta</taxon>
        <taxon>Embryophyta</taxon>
        <taxon>Tracheophyta</taxon>
        <taxon>Spermatophyta</taxon>
        <taxon>Magnoliopsida</taxon>
        <taxon>eudicotyledons</taxon>
        <taxon>Gunneridae</taxon>
        <taxon>Pentapetalae</taxon>
        <taxon>rosids</taxon>
        <taxon>Vitales</taxon>
        <taxon>Vitaceae</taxon>
        <taxon>Viteae</taxon>
        <taxon>Vitis</taxon>
    </lineage>
</organism>
<dbReference type="PaxDb" id="29760-VIT_15s0045g00320.t01"/>
<dbReference type="HOGENOM" id="CLU_3425435_0_0_1"/>
<evidence type="ECO:0000313" key="1">
    <source>
        <dbReference type="EMBL" id="CCB60749.1"/>
    </source>
</evidence>
<gene>
    <name evidence="1" type="ordered locus">VIT_15s0045g00320</name>
</gene>
<dbReference type="EMBL" id="FN596510">
    <property type="protein sequence ID" value="CCB60749.1"/>
    <property type="molecule type" value="Genomic_DNA"/>
</dbReference>
<sequence length="22" mass="2463">MEFPKLVISQFLTHQGDCAQGI</sequence>
<evidence type="ECO:0000313" key="2">
    <source>
        <dbReference type="Proteomes" id="UP000009183"/>
    </source>
</evidence>
<keyword evidence="2" id="KW-1185">Reference proteome</keyword>